<name>A7EPZ3_SCLS1</name>
<dbReference type="InParanoid" id="A7EPZ3"/>
<dbReference type="EMBL" id="CH476629">
    <property type="protein sequence ID" value="EDO04909.1"/>
    <property type="molecule type" value="Genomic_DNA"/>
</dbReference>
<dbReference type="HOGENOM" id="CLU_3399633_0_0_1"/>
<reference evidence="2" key="1">
    <citation type="journal article" date="2011" name="PLoS Genet.">
        <title>Genomic analysis of the necrotrophic fungal pathogens Sclerotinia sclerotiorum and Botrytis cinerea.</title>
        <authorList>
            <person name="Amselem J."/>
            <person name="Cuomo C.A."/>
            <person name="van Kan J.A."/>
            <person name="Viaud M."/>
            <person name="Benito E.P."/>
            <person name="Couloux A."/>
            <person name="Coutinho P.M."/>
            <person name="de Vries R.P."/>
            <person name="Dyer P.S."/>
            <person name="Fillinger S."/>
            <person name="Fournier E."/>
            <person name="Gout L."/>
            <person name="Hahn M."/>
            <person name="Kohn L."/>
            <person name="Lapalu N."/>
            <person name="Plummer K.M."/>
            <person name="Pradier J.M."/>
            <person name="Quevillon E."/>
            <person name="Sharon A."/>
            <person name="Simon A."/>
            <person name="ten Have A."/>
            <person name="Tudzynski B."/>
            <person name="Tudzynski P."/>
            <person name="Wincker P."/>
            <person name="Andrew M."/>
            <person name="Anthouard V."/>
            <person name="Beever R.E."/>
            <person name="Beffa R."/>
            <person name="Benoit I."/>
            <person name="Bouzid O."/>
            <person name="Brault B."/>
            <person name="Chen Z."/>
            <person name="Choquer M."/>
            <person name="Collemare J."/>
            <person name="Cotton P."/>
            <person name="Danchin E.G."/>
            <person name="Da Silva C."/>
            <person name="Gautier A."/>
            <person name="Giraud C."/>
            <person name="Giraud T."/>
            <person name="Gonzalez C."/>
            <person name="Grossetete S."/>
            <person name="Guldener U."/>
            <person name="Henrissat B."/>
            <person name="Howlett B.J."/>
            <person name="Kodira C."/>
            <person name="Kretschmer M."/>
            <person name="Lappartient A."/>
            <person name="Leroch M."/>
            <person name="Levis C."/>
            <person name="Mauceli E."/>
            <person name="Neuveglise C."/>
            <person name="Oeser B."/>
            <person name="Pearson M."/>
            <person name="Poulain J."/>
            <person name="Poussereau N."/>
            <person name="Quesneville H."/>
            <person name="Rascle C."/>
            <person name="Schumacher J."/>
            <person name="Segurens B."/>
            <person name="Sexton A."/>
            <person name="Silva E."/>
            <person name="Sirven C."/>
            <person name="Soanes D.M."/>
            <person name="Talbot N.J."/>
            <person name="Templeton M."/>
            <person name="Yandava C."/>
            <person name="Yarden O."/>
            <person name="Zeng Q."/>
            <person name="Rollins J.A."/>
            <person name="Lebrun M.H."/>
            <person name="Dickman M."/>
        </authorList>
    </citation>
    <scope>NUCLEOTIDE SEQUENCE [LARGE SCALE GENOMIC DNA]</scope>
    <source>
        <strain evidence="2">ATCC 18683 / 1980 / Ss-1</strain>
    </source>
</reference>
<keyword evidence="2" id="KW-1185">Reference proteome</keyword>
<proteinExistence type="predicted"/>
<dbReference type="Proteomes" id="UP000001312">
    <property type="component" value="Unassembled WGS sequence"/>
</dbReference>
<evidence type="ECO:0000313" key="1">
    <source>
        <dbReference type="EMBL" id="EDO04909.1"/>
    </source>
</evidence>
<dbReference type="GeneID" id="5488073"/>
<organism evidence="1 2">
    <name type="scientific">Sclerotinia sclerotiorum (strain ATCC 18683 / 1980 / Ss-1)</name>
    <name type="common">White mold</name>
    <name type="synonym">Whetzelinia sclerotiorum</name>
    <dbReference type="NCBI Taxonomy" id="665079"/>
    <lineage>
        <taxon>Eukaryota</taxon>
        <taxon>Fungi</taxon>
        <taxon>Dikarya</taxon>
        <taxon>Ascomycota</taxon>
        <taxon>Pezizomycotina</taxon>
        <taxon>Leotiomycetes</taxon>
        <taxon>Helotiales</taxon>
        <taxon>Sclerotiniaceae</taxon>
        <taxon>Sclerotinia</taxon>
    </lineage>
</organism>
<protein>
    <submittedName>
        <fullName evidence="1">Uncharacterized protein</fullName>
    </submittedName>
</protein>
<accession>A7EPZ3</accession>
<gene>
    <name evidence="1" type="ORF">SS1G_07392</name>
</gene>
<dbReference type="RefSeq" id="XP_001591946.1">
    <property type="nucleotide sequence ID" value="XM_001591896.1"/>
</dbReference>
<sequence length="31" mass="3378">MSITSRGSAQSAEGQRLRASREELKLGVFVL</sequence>
<evidence type="ECO:0000313" key="2">
    <source>
        <dbReference type="Proteomes" id="UP000001312"/>
    </source>
</evidence>
<dbReference type="AlphaFoldDB" id="A7EPZ3"/>
<dbReference type="KEGG" id="ssl:SS1G_07392"/>